<dbReference type="Gene3D" id="3.30.420.110">
    <property type="entry name" value="MutS, connector domain"/>
    <property type="match status" value="1"/>
</dbReference>
<dbReference type="FunFam" id="3.30.70.120:FF:000003">
    <property type="entry name" value="ATP phosphoribosyltransferase"/>
    <property type="match status" value="1"/>
</dbReference>
<evidence type="ECO:0000256" key="21">
    <source>
        <dbReference type="ARBA" id="ARBA00023242"/>
    </source>
</evidence>
<evidence type="ECO:0000256" key="8">
    <source>
        <dbReference type="ARBA" id="ARBA00019000"/>
    </source>
</evidence>
<dbReference type="GO" id="GO:0005524">
    <property type="term" value="F:ATP binding"/>
    <property type="evidence" value="ECO:0007669"/>
    <property type="project" value="UniProtKB-KW"/>
</dbReference>
<evidence type="ECO:0000256" key="3">
    <source>
        <dbReference type="ARBA" id="ARBA00004496"/>
    </source>
</evidence>
<feature type="region of interest" description="Disordered" evidence="26">
    <location>
        <begin position="1"/>
        <end position="125"/>
    </location>
</feature>
<dbReference type="Pfam" id="PF01634">
    <property type="entry name" value="HisG"/>
    <property type="match status" value="1"/>
</dbReference>
<dbReference type="FunFam" id="1.10.1420.10:FF:000004">
    <property type="entry name" value="DNA mismatch repair protein Msh3"/>
    <property type="match status" value="1"/>
</dbReference>
<dbReference type="InterPro" id="IPR027417">
    <property type="entry name" value="P-loop_NTPase"/>
</dbReference>
<evidence type="ECO:0000256" key="11">
    <source>
        <dbReference type="ARBA" id="ARBA00022490"/>
    </source>
</evidence>
<evidence type="ECO:0000256" key="6">
    <source>
        <dbReference type="ARBA" id="ARBA00009372"/>
    </source>
</evidence>
<dbReference type="FunFam" id="3.30.420.110:FF:000008">
    <property type="entry name" value="DNA mismatch repair protein"/>
    <property type="match status" value="1"/>
</dbReference>
<evidence type="ECO:0000256" key="10">
    <source>
        <dbReference type="ARBA" id="ARBA00022151"/>
    </source>
</evidence>
<sequence>MPVPSSSPSSSSPNLKRKQPTISSFFTKKPQQEDVVKEGERSRENGSTPTNNVDDGDDDIVAPAPKRARSNGSNLQDTAQNPKETPHSHNESPLPLDSSQRTELFKFASSPVAERETKERTKEREKLHQKFVRRLGGPDCLIGIGRKAVQQAVSEDAAEDEEDDEPSPPPPAKGKATTKKGGSKLTPMEKQVIDIKRQHMDTILVVEVGYKYRFFGEDARTAAKELNIVCIPGKFRFDEHPSEAHLDRFASASIPVHRLHVHVKRLITAGHKVGVVRQIETAALKAAGDNRNAPFGRKLTNLYTKSTYIDDMEGLEGSTAAISGAGTSMTTGYMLCITETNAKGWGNDEKVHVGIVAVQPATGDIVYDDFEDGFMRSDIETRLLHMAPCELLIVGDLSKATEKLVQHLSGNKTNVFGDKIRVEKAAKAKTAAAESHSHVSSFYAERMKKADAIDDVQASSLLQKVLNLPEQVTICLSAMIKHMTEYGLEHVFQLTKYFQHFSSRSHMLLNANTLTSLEIYHNQTDHTTKGSLFWTLDRTQTRFGQRMLRKWVGRPLLDKSSLEERVNAVEEMKSSERVTLVERLKRLLGRVKTDLEKSLIRIYYGKCTRPELLTVLQTLQMIAQEFADVQSPADAGFTAPLISQAVASLPTILKEVVLFLDKINMHAAKNDDKYEFFREAEETEEISEHKLGIAGVEHDLEEHRSTAGESIGKKKVAYVTVSGIEYLIEVENNSSSIKKVPASWVKISGTKKVSRFHTPEVIRLLRQRDQHKEALAAACDKAYANLLAEISASYQSFRDSVQSLATLDCLISLATIANQPGYVKPEYADHTSIMVNQGRHPMVEQLLLDSYVPNDTDLDSDKTRALLVTGPNMGGKSSYVRQVALIAIMGQIGSYVPAQSAKLGMLDAVFTRMGAFDNMLAGESTFMVELSETADILKQATPRSLVILDELGRGTSTHDGVAIAQAVLDYMVRSVRSLTLFITHYQHLSTMAHSFPDNELRNVHMRFTESGSSEEEEITFLYEVGEGVAHRSYGLNVARLANLPTPLLEVAKQKSAELEQKISCRRLAGIVGAVGHILRPRANANISVTTEGRLQQATLDLLAGVDIQFRRESRLDIALVKNLPIALIFLPAADIPTFVGEGRVDLGITGRDQVAEHDAQLPAGETSGVEEIMDLAFGACKLQVQVPEKGDVTEAKQLIGRNVVTSFTALTEAFFAKLEDVEDTSKLSTKVKYVGGSVEAACALGVADGIVDLVESGETMKAAGLKAIDTVVETTSILVKSKNTQNPLVDLITSRIRGVITAQKYVLCQYNIPRTELATASRITPGKRAPTVTALEEDGWVAVSSMVEKKKIATVMDELTKVGATDILVLNIANSRTG</sequence>
<dbReference type="GO" id="GO:0005634">
    <property type="term" value="C:nucleus"/>
    <property type="evidence" value="ECO:0007669"/>
    <property type="project" value="UniProtKB-SubCell"/>
</dbReference>
<comment type="pathway">
    <text evidence="4">Amino-acid biosynthesis; L-histidine biosynthesis; L-histidine from 5-phospho-alpha-D-ribose 1-diphosphate: step 1/9.</text>
</comment>
<dbReference type="InterPro" id="IPR015867">
    <property type="entry name" value="N-reg_PII/ATP_PRibTrfase_C"/>
</dbReference>
<protein>
    <recommendedName>
        <fullName evidence="9">ATP phosphoribosyltransferase</fullName>
        <ecNumber evidence="7">2.4.2.17</ecNumber>
    </recommendedName>
    <alternativeName>
        <fullName evidence="8 10">DNA mismatch repair protein MSH3</fullName>
    </alternativeName>
    <alternativeName>
        <fullName evidence="24">MutS protein homolog 3</fullName>
    </alternativeName>
</protein>
<dbReference type="Gene3D" id="3.40.1170.10">
    <property type="entry name" value="DNA repair protein MutS, domain I"/>
    <property type="match status" value="1"/>
</dbReference>
<keyword evidence="18" id="KW-0368">Histidine biosynthesis</keyword>
<dbReference type="InterPro" id="IPR036678">
    <property type="entry name" value="MutS_con_dom_sf"/>
</dbReference>
<keyword evidence="21" id="KW-0539">Nucleus</keyword>
<dbReference type="Pfam" id="PF05192">
    <property type="entry name" value="MutS_III"/>
    <property type="match status" value="1"/>
</dbReference>
<evidence type="ECO:0000256" key="14">
    <source>
        <dbReference type="ARBA" id="ARBA00022679"/>
    </source>
</evidence>
<dbReference type="SMART" id="SM00533">
    <property type="entry name" value="MUTSd"/>
    <property type="match status" value="1"/>
</dbReference>
<dbReference type="Pfam" id="PF01624">
    <property type="entry name" value="MutS_I"/>
    <property type="match status" value="1"/>
</dbReference>
<dbReference type="GO" id="GO:0005737">
    <property type="term" value="C:cytoplasm"/>
    <property type="evidence" value="ECO:0007669"/>
    <property type="project" value="UniProtKB-SubCell"/>
</dbReference>
<evidence type="ECO:0000256" key="13">
    <source>
        <dbReference type="ARBA" id="ARBA00022676"/>
    </source>
</evidence>
<keyword evidence="15 25" id="KW-0547">Nucleotide-binding</keyword>
<evidence type="ECO:0000256" key="5">
    <source>
        <dbReference type="ARBA" id="ARBA00007094"/>
    </source>
</evidence>
<keyword evidence="13" id="KW-0328">Glycosyltransferase</keyword>
<feature type="compositionally biased region" description="Basic and acidic residues" evidence="26">
    <location>
        <begin position="30"/>
        <end position="44"/>
    </location>
</feature>
<keyword evidence="16 25" id="KW-0227">DNA damage</keyword>
<dbReference type="Gene3D" id="1.10.1420.10">
    <property type="match status" value="2"/>
</dbReference>
<evidence type="ECO:0000256" key="26">
    <source>
        <dbReference type="SAM" id="MobiDB-lite"/>
    </source>
</evidence>
<dbReference type="GO" id="GO:0003879">
    <property type="term" value="F:ATP phosphoribosyltransferase activity"/>
    <property type="evidence" value="ECO:0007669"/>
    <property type="project" value="UniProtKB-EC"/>
</dbReference>
<keyword evidence="11" id="KW-0963">Cytoplasm</keyword>
<evidence type="ECO:0000256" key="24">
    <source>
        <dbReference type="ARBA" id="ARBA00029792"/>
    </source>
</evidence>
<comment type="function">
    <text evidence="22">Component of the post-replicative DNA mismatch repair system (MMR). Heterodimerizes with MSH2 to form MutS beta, which binds to DNA mismatches thereby initiating DNA repair. MSH3 provides substrate-binding and substrate specificity to the complex. When bound, the MutS beta heterodimer bends the DNA helix and shields approximately 20 base pairs. Acts mainly to repair insertion-deletion loops (IDLs) from 2 to 13 nucleotides in size, but can also repair base-base and single insertion-deletion mismatches that occur during replication. After mismatch binding, forms a ternary complex with the MutL alpha heterodimer, which is thought to be responsible for directing the downstream MMR events, including strand discrimination, excision, and resynthesis. ATP binding and hydrolysis play a pivotal role in mismatch repair functions.</text>
</comment>
<dbReference type="Pfam" id="PF00488">
    <property type="entry name" value="MutS_V"/>
    <property type="match status" value="1"/>
</dbReference>
<dbReference type="Gene3D" id="3.40.190.10">
    <property type="entry name" value="Periplasmic binding protein-like II"/>
    <property type="match status" value="2"/>
</dbReference>
<dbReference type="Gene3D" id="3.40.50.300">
    <property type="entry name" value="P-loop containing nucleotide triphosphate hydrolases"/>
    <property type="match status" value="1"/>
</dbReference>
<dbReference type="SUPFAM" id="SSF53850">
    <property type="entry name" value="Periplasmic binding protein-like II"/>
    <property type="match status" value="1"/>
</dbReference>
<dbReference type="NCBIfam" id="NF003810">
    <property type="entry name" value="PRK05399.1"/>
    <property type="match status" value="1"/>
</dbReference>
<dbReference type="PROSITE" id="PS01316">
    <property type="entry name" value="ATP_P_PHORIBOSYLTR"/>
    <property type="match status" value="1"/>
</dbReference>
<dbReference type="GO" id="GO:0006312">
    <property type="term" value="P:mitotic recombination"/>
    <property type="evidence" value="ECO:0007669"/>
    <property type="project" value="TreeGrafter"/>
</dbReference>
<feature type="compositionally biased region" description="Acidic residues" evidence="26">
    <location>
        <begin position="156"/>
        <end position="166"/>
    </location>
</feature>
<accession>A0A5N5X7L2</accession>
<dbReference type="EC" id="2.4.2.17" evidence="7"/>
<dbReference type="FunFam" id="3.40.190.10:FF:000123">
    <property type="entry name" value="HIS1p ATP phosphoribosyltransferase"/>
    <property type="match status" value="1"/>
</dbReference>
<comment type="subcellular location">
    <subcellularLocation>
        <location evidence="3">Cytoplasm</location>
    </subcellularLocation>
    <subcellularLocation>
        <location evidence="2">Nucleus</location>
    </subcellularLocation>
</comment>
<keyword evidence="20 25" id="KW-0234">DNA repair</keyword>
<name>A0A5N5X7L2_9EURO</name>
<dbReference type="InterPro" id="IPR011322">
    <property type="entry name" value="N-reg_PII-like_a/b"/>
</dbReference>
<organism evidence="28 29">
    <name type="scientific">Aspergillus leporis</name>
    <dbReference type="NCBI Taxonomy" id="41062"/>
    <lineage>
        <taxon>Eukaryota</taxon>
        <taxon>Fungi</taxon>
        <taxon>Dikarya</taxon>
        <taxon>Ascomycota</taxon>
        <taxon>Pezizomycotina</taxon>
        <taxon>Eurotiomycetes</taxon>
        <taxon>Eurotiomycetidae</taxon>
        <taxon>Eurotiales</taxon>
        <taxon>Aspergillaceae</taxon>
        <taxon>Aspergillus</taxon>
        <taxon>Aspergillus subgen. Circumdati</taxon>
    </lineage>
</organism>
<keyword evidence="19 25" id="KW-0238">DNA-binding</keyword>
<comment type="catalytic activity">
    <reaction evidence="1">
        <text>1-(5-phospho-beta-D-ribosyl)-ATP + diphosphate = 5-phospho-alpha-D-ribose 1-diphosphate + ATP</text>
        <dbReference type="Rhea" id="RHEA:18473"/>
        <dbReference type="ChEBI" id="CHEBI:30616"/>
        <dbReference type="ChEBI" id="CHEBI:33019"/>
        <dbReference type="ChEBI" id="CHEBI:58017"/>
        <dbReference type="ChEBI" id="CHEBI:73183"/>
        <dbReference type="EC" id="2.4.2.17"/>
    </reaction>
</comment>
<dbReference type="InterPro" id="IPR007861">
    <property type="entry name" value="DNA_mismatch_repair_MutS_clamp"/>
</dbReference>
<evidence type="ECO:0000256" key="15">
    <source>
        <dbReference type="ARBA" id="ARBA00022741"/>
    </source>
</evidence>
<comment type="similarity">
    <text evidence="5">Belongs to the DNA mismatch repair MutS family. MSH3 subfamily.</text>
</comment>
<dbReference type="InterPro" id="IPR020621">
    <property type="entry name" value="ATP-PRT_HisG_long"/>
</dbReference>
<dbReference type="HAMAP" id="MF_00079">
    <property type="entry name" value="HisG_Long"/>
    <property type="match status" value="1"/>
</dbReference>
<dbReference type="InterPro" id="IPR045076">
    <property type="entry name" value="MutS"/>
</dbReference>
<evidence type="ECO:0000256" key="7">
    <source>
        <dbReference type="ARBA" id="ARBA00011946"/>
    </source>
</evidence>
<evidence type="ECO:0000256" key="20">
    <source>
        <dbReference type="ARBA" id="ARBA00023204"/>
    </source>
</evidence>
<feature type="domain" description="DNA mismatch repair proteins mutS family" evidence="27">
    <location>
        <begin position="944"/>
        <end position="960"/>
    </location>
</feature>
<keyword evidence="29" id="KW-1185">Reference proteome</keyword>
<reference evidence="28 29" key="1">
    <citation type="submission" date="2019-04" db="EMBL/GenBank/DDBJ databases">
        <title>Friends and foes A comparative genomics study of 23 Aspergillus species from section Flavi.</title>
        <authorList>
            <consortium name="DOE Joint Genome Institute"/>
            <person name="Kjaerbolling I."/>
            <person name="Vesth T."/>
            <person name="Frisvad J.C."/>
            <person name="Nybo J.L."/>
            <person name="Theobald S."/>
            <person name="Kildgaard S."/>
            <person name="Isbrandt T."/>
            <person name="Kuo A."/>
            <person name="Sato A."/>
            <person name="Lyhne E.K."/>
            <person name="Kogle M.E."/>
            <person name="Wiebenga A."/>
            <person name="Kun R.S."/>
            <person name="Lubbers R.J."/>
            <person name="Makela M.R."/>
            <person name="Barry K."/>
            <person name="Chovatia M."/>
            <person name="Clum A."/>
            <person name="Daum C."/>
            <person name="Haridas S."/>
            <person name="He G."/>
            <person name="LaButti K."/>
            <person name="Lipzen A."/>
            <person name="Mondo S."/>
            <person name="Riley R."/>
            <person name="Salamov A."/>
            <person name="Simmons B.A."/>
            <person name="Magnuson J.K."/>
            <person name="Henrissat B."/>
            <person name="Mortensen U.H."/>
            <person name="Larsen T.O."/>
            <person name="Devries R.P."/>
            <person name="Grigoriev I.V."/>
            <person name="Machida M."/>
            <person name="Baker S.E."/>
            <person name="Andersen M.R."/>
        </authorList>
    </citation>
    <scope>NUCLEOTIDE SEQUENCE [LARGE SCALE GENOMIC DNA]</scope>
    <source>
        <strain evidence="28 29">CBS 151.66</strain>
    </source>
</reference>
<dbReference type="GO" id="GO:0000105">
    <property type="term" value="P:L-histidine biosynthetic process"/>
    <property type="evidence" value="ECO:0007669"/>
    <property type="project" value="UniProtKB-KW"/>
</dbReference>
<dbReference type="FunFam" id="3.40.1170.10:FF:000006">
    <property type="entry name" value="DNA mismatch repair protein"/>
    <property type="match status" value="1"/>
</dbReference>
<dbReference type="PANTHER" id="PTHR11361:SF122">
    <property type="entry name" value="DNA MISMATCH REPAIR PROTEIN MSH3"/>
    <property type="match status" value="1"/>
</dbReference>
<dbReference type="InterPro" id="IPR007696">
    <property type="entry name" value="DNA_mismatch_repair_MutS_core"/>
</dbReference>
<comment type="similarity">
    <text evidence="6">Belongs to the ATP phosphoribosyltransferase family.</text>
</comment>
<gene>
    <name evidence="28" type="ORF">BDV29DRAFT_190285</name>
</gene>
<dbReference type="Pfam" id="PF05190">
    <property type="entry name" value="MutS_IV"/>
    <property type="match status" value="1"/>
</dbReference>
<dbReference type="Pfam" id="PF05188">
    <property type="entry name" value="MutS_II"/>
    <property type="match status" value="1"/>
</dbReference>
<dbReference type="InterPro" id="IPR013115">
    <property type="entry name" value="HisG_C"/>
</dbReference>
<dbReference type="Pfam" id="PF08029">
    <property type="entry name" value="HisG_C"/>
    <property type="match status" value="1"/>
</dbReference>
<feature type="compositionally biased region" description="Polar residues" evidence="26">
    <location>
        <begin position="70"/>
        <end position="83"/>
    </location>
</feature>
<evidence type="ECO:0000313" key="28">
    <source>
        <dbReference type="EMBL" id="KAB8075282.1"/>
    </source>
</evidence>
<evidence type="ECO:0000256" key="19">
    <source>
        <dbReference type="ARBA" id="ARBA00023125"/>
    </source>
</evidence>
<keyword evidence="14" id="KW-0808">Transferase</keyword>
<dbReference type="EMBL" id="ML732196">
    <property type="protein sequence ID" value="KAB8075282.1"/>
    <property type="molecule type" value="Genomic_DNA"/>
</dbReference>
<evidence type="ECO:0000256" key="1">
    <source>
        <dbReference type="ARBA" id="ARBA00000915"/>
    </source>
</evidence>
<evidence type="ECO:0000256" key="17">
    <source>
        <dbReference type="ARBA" id="ARBA00022840"/>
    </source>
</evidence>
<dbReference type="PROSITE" id="PS00486">
    <property type="entry name" value="DNA_MISMATCH_REPAIR_2"/>
    <property type="match status" value="1"/>
</dbReference>
<dbReference type="SUPFAM" id="SSF48334">
    <property type="entry name" value="DNA repair protein MutS, domain III"/>
    <property type="match status" value="1"/>
</dbReference>
<dbReference type="GO" id="GO:0140664">
    <property type="term" value="F:ATP-dependent DNA damage sensor activity"/>
    <property type="evidence" value="ECO:0007669"/>
    <property type="project" value="InterPro"/>
</dbReference>
<dbReference type="SUPFAM" id="SSF55271">
    <property type="entry name" value="DNA repair protein MutS, domain I"/>
    <property type="match status" value="1"/>
</dbReference>
<proteinExistence type="inferred from homology"/>
<evidence type="ECO:0000256" key="12">
    <source>
        <dbReference type="ARBA" id="ARBA00022605"/>
    </source>
</evidence>
<dbReference type="InterPro" id="IPR018198">
    <property type="entry name" value="ATP_PRibTrfase_CS"/>
</dbReference>
<evidence type="ECO:0000256" key="16">
    <source>
        <dbReference type="ARBA" id="ARBA00022763"/>
    </source>
</evidence>
<evidence type="ECO:0000256" key="2">
    <source>
        <dbReference type="ARBA" id="ARBA00004123"/>
    </source>
</evidence>
<evidence type="ECO:0000256" key="23">
    <source>
        <dbReference type="ARBA" id="ARBA00025902"/>
    </source>
</evidence>
<dbReference type="SUPFAM" id="SSF54913">
    <property type="entry name" value="GlnB-like"/>
    <property type="match status" value="1"/>
</dbReference>
<dbReference type="FunFam" id="3.40.50.300:FF:001909">
    <property type="entry name" value="DNA mismatch repair protein msh3"/>
    <property type="match status" value="1"/>
</dbReference>
<dbReference type="GO" id="GO:0000287">
    <property type="term" value="F:magnesium ion binding"/>
    <property type="evidence" value="ECO:0007669"/>
    <property type="project" value="InterPro"/>
</dbReference>
<evidence type="ECO:0000259" key="27">
    <source>
        <dbReference type="PROSITE" id="PS00486"/>
    </source>
</evidence>
<evidence type="ECO:0000256" key="25">
    <source>
        <dbReference type="RuleBase" id="RU003756"/>
    </source>
</evidence>
<dbReference type="SMART" id="SM00534">
    <property type="entry name" value="MUTSac"/>
    <property type="match status" value="1"/>
</dbReference>
<feature type="compositionally biased region" description="Low complexity" evidence="26">
    <location>
        <begin position="1"/>
        <end position="13"/>
    </location>
</feature>
<dbReference type="Proteomes" id="UP000326565">
    <property type="component" value="Unassembled WGS sequence"/>
</dbReference>
<dbReference type="InterPro" id="IPR036187">
    <property type="entry name" value="DNA_mismatch_repair_MutS_sf"/>
</dbReference>
<feature type="compositionally biased region" description="Basic and acidic residues" evidence="26">
    <location>
        <begin position="113"/>
        <end position="125"/>
    </location>
</feature>
<dbReference type="NCBIfam" id="TIGR03455">
    <property type="entry name" value="HisG_C-term"/>
    <property type="match status" value="1"/>
</dbReference>
<dbReference type="OrthoDB" id="121051at2759"/>
<evidence type="ECO:0000313" key="29">
    <source>
        <dbReference type="Proteomes" id="UP000326565"/>
    </source>
</evidence>
<dbReference type="InterPro" id="IPR016151">
    <property type="entry name" value="DNA_mismatch_repair_MutS_N"/>
</dbReference>
<dbReference type="GO" id="GO:0030983">
    <property type="term" value="F:mismatched DNA binding"/>
    <property type="evidence" value="ECO:0007669"/>
    <property type="project" value="InterPro"/>
</dbReference>
<keyword evidence="12" id="KW-0028">Amino-acid biosynthesis</keyword>
<dbReference type="InterPro" id="IPR013820">
    <property type="entry name" value="ATP_PRibTrfase_cat"/>
</dbReference>
<dbReference type="InterPro" id="IPR000432">
    <property type="entry name" value="DNA_mismatch_repair_MutS_C"/>
</dbReference>
<evidence type="ECO:0000256" key="9">
    <source>
        <dbReference type="ARBA" id="ARBA00020998"/>
    </source>
</evidence>
<dbReference type="InterPro" id="IPR007860">
    <property type="entry name" value="DNA_mmatch_repair_MutS_con_dom"/>
</dbReference>
<dbReference type="NCBIfam" id="TIGR00070">
    <property type="entry name" value="hisG"/>
    <property type="match status" value="1"/>
</dbReference>
<dbReference type="SUPFAM" id="SSF52540">
    <property type="entry name" value="P-loop containing nucleoside triphosphate hydrolases"/>
    <property type="match status" value="1"/>
</dbReference>
<evidence type="ECO:0000256" key="18">
    <source>
        <dbReference type="ARBA" id="ARBA00023102"/>
    </source>
</evidence>
<evidence type="ECO:0000256" key="22">
    <source>
        <dbReference type="ARBA" id="ARBA00025373"/>
    </source>
</evidence>
<dbReference type="Gene3D" id="3.30.70.120">
    <property type="match status" value="1"/>
</dbReference>
<comment type="subunit">
    <text evidence="23">Heterodimer consisting of MSH2-MSH3 (MutS beta). Forms a ternary complex with MutL alpha (MLH1-PMS1).</text>
</comment>
<dbReference type="PANTHER" id="PTHR11361">
    <property type="entry name" value="DNA MISMATCH REPAIR PROTEIN MUTS FAMILY MEMBER"/>
    <property type="match status" value="1"/>
</dbReference>
<dbReference type="InterPro" id="IPR007695">
    <property type="entry name" value="DNA_mismatch_repair_MutS-lik_N"/>
</dbReference>
<evidence type="ECO:0000256" key="4">
    <source>
        <dbReference type="ARBA" id="ARBA00004667"/>
    </source>
</evidence>
<dbReference type="GO" id="GO:0006298">
    <property type="term" value="P:mismatch repair"/>
    <property type="evidence" value="ECO:0007669"/>
    <property type="project" value="InterPro"/>
</dbReference>
<keyword evidence="17" id="KW-0067">ATP-binding</keyword>
<feature type="region of interest" description="Disordered" evidence="26">
    <location>
        <begin position="151"/>
        <end position="185"/>
    </location>
</feature>